<dbReference type="SUPFAM" id="SSF51215">
    <property type="entry name" value="Regulatory protein AraC"/>
    <property type="match status" value="1"/>
</dbReference>
<dbReference type="OrthoDB" id="9791615at2"/>
<dbReference type="InterPro" id="IPR014710">
    <property type="entry name" value="RmlC-like_jellyroll"/>
</dbReference>
<sequence length="285" mass="33813">MQYIKYKENKSHGTSEFPVGYYYVNHLHPQYTMPYHWHEELEFIHIIEGEFEVTIDENSWRALPGDILIVNSGCLHGGIPHDCTYQCIVFPCSLLLGKSFASPFLDKLNRFELRLDEYYPYDPKNKIYSLMEDFFQIMGCITTRQELIAVGLLNQIIGHIYSENRYVIPDQAERSKHKNIYLLKNVLDYIDRNYSYKIELNDLAKIAGMSPKYFCRFFFEMTSRTPIDYVNYYRIERACYQLITTNDSITEISLSCGFNDISYFIKTFKKYKGKSPRQYFKELLP</sequence>
<dbReference type="InterPro" id="IPR037923">
    <property type="entry name" value="HTH-like"/>
</dbReference>
<proteinExistence type="predicted"/>
<dbReference type="SUPFAM" id="SSF46689">
    <property type="entry name" value="Homeodomain-like"/>
    <property type="match status" value="2"/>
</dbReference>
<keyword evidence="1" id="KW-0805">Transcription regulation</keyword>
<reference evidence="5 6" key="1">
    <citation type="submission" date="2017-11" db="EMBL/GenBank/DDBJ databases">
        <title>Understudied soil microbes with underappreciated capabilities: Untangling the Clostridium saccharolyticum group.</title>
        <authorList>
            <person name="Leschine S."/>
        </authorList>
    </citation>
    <scope>NUCLEOTIDE SEQUENCE [LARGE SCALE GENOMIC DNA]</scope>
    <source>
        <strain evidence="5 6">18A</strain>
    </source>
</reference>
<evidence type="ECO:0000313" key="6">
    <source>
        <dbReference type="Proteomes" id="UP000231092"/>
    </source>
</evidence>
<evidence type="ECO:0000259" key="4">
    <source>
        <dbReference type="PROSITE" id="PS01124"/>
    </source>
</evidence>
<organism evidence="5 6">
    <name type="scientific">[Clostridium] celerecrescens 18A</name>
    <dbReference type="NCBI Taxonomy" id="1286362"/>
    <lineage>
        <taxon>Bacteria</taxon>
        <taxon>Bacillati</taxon>
        <taxon>Bacillota</taxon>
        <taxon>Clostridia</taxon>
        <taxon>Lachnospirales</taxon>
        <taxon>Lachnospiraceae</taxon>
        <taxon>Lacrimispora</taxon>
    </lineage>
</organism>
<dbReference type="Pfam" id="PF12833">
    <property type="entry name" value="HTH_18"/>
    <property type="match status" value="1"/>
</dbReference>
<dbReference type="InterPro" id="IPR003313">
    <property type="entry name" value="AraC-bd"/>
</dbReference>
<dbReference type="PROSITE" id="PS00041">
    <property type="entry name" value="HTH_ARAC_FAMILY_1"/>
    <property type="match status" value="1"/>
</dbReference>
<dbReference type="InterPro" id="IPR009057">
    <property type="entry name" value="Homeodomain-like_sf"/>
</dbReference>
<protein>
    <submittedName>
        <fullName evidence="5">AraC-like DNA-binding protein</fullName>
    </submittedName>
</protein>
<keyword evidence="3" id="KW-0804">Transcription</keyword>
<dbReference type="PRINTS" id="PR00032">
    <property type="entry name" value="HTHARAC"/>
</dbReference>
<dbReference type="EMBL" id="PGET01000001">
    <property type="protein sequence ID" value="PJJ28716.1"/>
    <property type="molecule type" value="Genomic_DNA"/>
</dbReference>
<dbReference type="PANTHER" id="PTHR43280">
    <property type="entry name" value="ARAC-FAMILY TRANSCRIPTIONAL REGULATOR"/>
    <property type="match status" value="1"/>
</dbReference>
<dbReference type="Pfam" id="PF02311">
    <property type="entry name" value="AraC_binding"/>
    <property type="match status" value="1"/>
</dbReference>
<dbReference type="RefSeq" id="WP_100305184.1">
    <property type="nucleotide sequence ID" value="NZ_PGET01000001.1"/>
</dbReference>
<accession>A0A2M8Z5J6</accession>
<name>A0A2M8Z5J6_9FIRM</name>
<dbReference type="GO" id="GO:0043565">
    <property type="term" value="F:sequence-specific DNA binding"/>
    <property type="evidence" value="ECO:0007669"/>
    <property type="project" value="InterPro"/>
</dbReference>
<feature type="domain" description="HTH araC/xylS-type" evidence="4">
    <location>
        <begin position="184"/>
        <end position="282"/>
    </location>
</feature>
<dbReference type="CDD" id="cd02208">
    <property type="entry name" value="cupin_RmlC-like"/>
    <property type="match status" value="1"/>
</dbReference>
<keyword evidence="2 5" id="KW-0238">DNA-binding</keyword>
<evidence type="ECO:0000256" key="1">
    <source>
        <dbReference type="ARBA" id="ARBA00023015"/>
    </source>
</evidence>
<evidence type="ECO:0000256" key="3">
    <source>
        <dbReference type="ARBA" id="ARBA00023163"/>
    </source>
</evidence>
<gene>
    <name evidence="5" type="ORF">H171_2236</name>
</gene>
<dbReference type="Proteomes" id="UP000231092">
    <property type="component" value="Unassembled WGS sequence"/>
</dbReference>
<dbReference type="InterPro" id="IPR020449">
    <property type="entry name" value="Tscrpt_reg_AraC-type_HTH"/>
</dbReference>
<evidence type="ECO:0000256" key="2">
    <source>
        <dbReference type="ARBA" id="ARBA00023125"/>
    </source>
</evidence>
<dbReference type="Gene3D" id="1.10.10.60">
    <property type="entry name" value="Homeodomain-like"/>
    <property type="match status" value="2"/>
</dbReference>
<dbReference type="Gene3D" id="2.60.120.10">
    <property type="entry name" value="Jelly Rolls"/>
    <property type="match status" value="1"/>
</dbReference>
<evidence type="ECO:0000313" key="5">
    <source>
        <dbReference type="EMBL" id="PJJ28716.1"/>
    </source>
</evidence>
<dbReference type="PANTHER" id="PTHR43280:SF2">
    <property type="entry name" value="HTH-TYPE TRANSCRIPTIONAL REGULATOR EXSA"/>
    <property type="match status" value="1"/>
</dbReference>
<comment type="caution">
    <text evidence="5">The sequence shown here is derived from an EMBL/GenBank/DDBJ whole genome shotgun (WGS) entry which is preliminary data.</text>
</comment>
<dbReference type="InterPro" id="IPR018060">
    <property type="entry name" value="HTH_AraC"/>
</dbReference>
<dbReference type="InterPro" id="IPR018062">
    <property type="entry name" value="HTH_AraC-typ_CS"/>
</dbReference>
<dbReference type="GO" id="GO:0003700">
    <property type="term" value="F:DNA-binding transcription factor activity"/>
    <property type="evidence" value="ECO:0007669"/>
    <property type="project" value="InterPro"/>
</dbReference>
<dbReference type="PROSITE" id="PS01124">
    <property type="entry name" value="HTH_ARAC_FAMILY_2"/>
    <property type="match status" value="1"/>
</dbReference>
<dbReference type="AlphaFoldDB" id="A0A2M8Z5J6"/>
<dbReference type="SMART" id="SM00342">
    <property type="entry name" value="HTH_ARAC"/>
    <property type="match status" value="1"/>
</dbReference>